<gene>
    <name evidence="3" type="ORF">PRCB_00420</name>
</gene>
<dbReference type="OrthoDB" id="6555376at2"/>
<dbReference type="InterPro" id="IPR045653">
    <property type="entry name" value="DUF6396"/>
</dbReference>
<evidence type="ECO:0000313" key="3">
    <source>
        <dbReference type="EMBL" id="PJZ07600.1"/>
    </source>
</evidence>
<sequence length="433" mass="48124">MIKNYSQRHAAIGMLCLLLAGCDNSASPFQTNMRGLPSPGGASTGQAFTCKHEIIPGPEAEADVLFRYARWLQVNNQLKQDKEVDTEVGRLYRIAAENGHAKATINLQNGSLRGHFGLTASERRRFSQQLIDAGVASGYYFIAIYLQHGAAGLKQDEDMALRYYRKAADEGSALAQVYLAKKLEPVDIAPEVASQMYLCAAEQGEGEAAKIMGIIYKNDKNYQEAVRVYQLGVAAGNSTSASFLRYGFNEPLPDDPISYLGLKKDPERSRRYEAIWNILADYSCAHPTVPEINDIVPLPPAPLPEWDGKLKWLEAREANIPPEKPGEALIARLAKKKHLNPATGRPLPESPDFDKQSTSLLLCHSGEPCPRSGYWQTAWIPDSGTGPEEVCYFREGDTMPADRVSRIQSRPWPLRDRLTEEEQPVTWRYLGEA</sequence>
<proteinExistence type="predicted"/>
<dbReference type="Gene3D" id="1.25.40.10">
    <property type="entry name" value="Tetratricopeptide repeat domain"/>
    <property type="match status" value="1"/>
</dbReference>
<keyword evidence="4" id="KW-1185">Reference proteome</keyword>
<dbReference type="SMART" id="SM00671">
    <property type="entry name" value="SEL1"/>
    <property type="match status" value="2"/>
</dbReference>
<evidence type="ECO:0000313" key="4">
    <source>
        <dbReference type="Proteomes" id="UP000232062"/>
    </source>
</evidence>
<dbReference type="PANTHER" id="PTHR11102:SF160">
    <property type="entry name" value="ERAD-ASSOCIATED E3 UBIQUITIN-PROTEIN LIGASE COMPONENT HRD3"/>
    <property type="match status" value="1"/>
</dbReference>
<protein>
    <submittedName>
        <fullName evidence="3">Sel1 repeat family protein</fullName>
    </submittedName>
</protein>
<dbReference type="InterPro" id="IPR011990">
    <property type="entry name" value="TPR-like_helical_dom_sf"/>
</dbReference>
<evidence type="ECO:0000256" key="1">
    <source>
        <dbReference type="SAM" id="SignalP"/>
    </source>
</evidence>
<dbReference type="SUPFAM" id="SSF81901">
    <property type="entry name" value="HCP-like"/>
    <property type="match status" value="1"/>
</dbReference>
<dbReference type="InterPro" id="IPR006597">
    <property type="entry name" value="Sel1-like"/>
</dbReference>
<dbReference type="Proteomes" id="UP000232062">
    <property type="component" value="Unassembled WGS sequence"/>
</dbReference>
<name>A0A2M9WJ59_9GAMM</name>
<reference evidence="3 4" key="1">
    <citation type="submission" date="2017-11" db="EMBL/GenBank/DDBJ databases">
        <title>The genome sequence of Pantoea rodasii DSM 26611.</title>
        <authorList>
            <person name="Gao J."/>
            <person name="Mao X."/>
            <person name="Sun J."/>
        </authorList>
    </citation>
    <scope>NUCLEOTIDE SEQUENCE [LARGE SCALE GENOMIC DNA]</scope>
    <source>
        <strain evidence="3 4">DSM 26611</strain>
    </source>
</reference>
<dbReference type="EMBL" id="PIQI01000001">
    <property type="protein sequence ID" value="PJZ07600.1"/>
    <property type="molecule type" value="Genomic_DNA"/>
</dbReference>
<keyword evidence="1" id="KW-0732">Signal</keyword>
<dbReference type="STRING" id="1076549.HA45_19910"/>
<dbReference type="PANTHER" id="PTHR11102">
    <property type="entry name" value="SEL-1-LIKE PROTEIN"/>
    <property type="match status" value="1"/>
</dbReference>
<dbReference type="Pfam" id="PF19933">
    <property type="entry name" value="DUF6396"/>
    <property type="match status" value="1"/>
</dbReference>
<dbReference type="InterPro" id="IPR050767">
    <property type="entry name" value="Sel1_AlgK"/>
</dbReference>
<feature type="chain" id="PRO_5015000248" evidence="1">
    <location>
        <begin position="26"/>
        <end position="433"/>
    </location>
</feature>
<dbReference type="AlphaFoldDB" id="A0A2M9WJ59"/>
<accession>A0A2M9WJ59</accession>
<feature type="signal peptide" evidence="1">
    <location>
        <begin position="1"/>
        <end position="25"/>
    </location>
</feature>
<feature type="domain" description="DUF6396" evidence="2">
    <location>
        <begin position="240"/>
        <end position="347"/>
    </location>
</feature>
<organism evidence="3 4">
    <name type="scientific">Pantoea rodasii</name>
    <dbReference type="NCBI Taxonomy" id="1076549"/>
    <lineage>
        <taxon>Bacteria</taxon>
        <taxon>Pseudomonadati</taxon>
        <taxon>Pseudomonadota</taxon>
        <taxon>Gammaproteobacteria</taxon>
        <taxon>Enterobacterales</taxon>
        <taxon>Erwiniaceae</taxon>
        <taxon>Pantoea</taxon>
    </lineage>
</organism>
<evidence type="ECO:0000259" key="2">
    <source>
        <dbReference type="Pfam" id="PF19933"/>
    </source>
</evidence>
<comment type="caution">
    <text evidence="3">The sequence shown here is derived from an EMBL/GenBank/DDBJ whole genome shotgun (WGS) entry which is preliminary data.</text>
</comment>
<dbReference type="RefSeq" id="WP_100699810.1">
    <property type="nucleotide sequence ID" value="NZ_MLFP01000020.1"/>
</dbReference>
<dbReference type="PROSITE" id="PS51257">
    <property type="entry name" value="PROKAR_LIPOPROTEIN"/>
    <property type="match status" value="1"/>
</dbReference>